<evidence type="ECO:0000313" key="2">
    <source>
        <dbReference type="EMBL" id="MFC7315921.1"/>
    </source>
</evidence>
<dbReference type="InterPro" id="IPR036412">
    <property type="entry name" value="HAD-like_sf"/>
</dbReference>
<protein>
    <submittedName>
        <fullName evidence="2">HAD family hydrolase</fullName>
        <ecNumber evidence="2">3.1.3.-</ecNumber>
    </submittedName>
</protein>
<dbReference type="EMBL" id="JBHTBF010000001">
    <property type="protein sequence ID" value="MFC7315921.1"/>
    <property type="molecule type" value="Genomic_DNA"/>
</dbReference>
<dbReference type="GeneID" id="79314900"/>
<dbReference type="PANTHER" id="PTHR43434">
    <property type="entry name" value="PHOSPHOGLYCOLATE PHOSPHATASE"/>
    <property type="match status" value="1"/>
</dbReference>
<dbReference type="Proteomes" id="UP001596547">
    <property type="component" value="Unassembled WGS sequence"/>
</dbReference>
<comment type="caution">
    <text evidence="2">The sequence shown here is derived from an EMBL/GenBank/DDBJ whole genome shotgun (WGS) entry which is preliminary data.</text>
</comment>
<reference evidence="2 3" key="1">
    <citation type="journal article" date="2019" name="Int. J. Syst. Evol. Microbiol.">
        <title>The Global Catalogue of Microorganisms (GCM) 10K type strain sequencing project: providing services to taxonomists for standard genome sequencing and annotation.</title>
        <authorList>
            <consortium name="The Broad Institute Genomics Platform"/>
            <consortium name="The Broad Institute Genome Sequencing Center for Infectious Disease"/>
            <person name="Wu L."/>
            <person name="Ma J."/>
        </authorList>
    </citation>
    <scope>NUCLEOTIDE SEQUENCE [LARGE SCALE GENOMIC DNA]</scope>
    <source>
        <strain evidence="2 3">PSR21</strain>
    </source>
</reference>
<dbReference type="InterPro" id="IPR023214">
    <property type="entry name" value="HAD_sf"/>
</dbReference>
<dbReference type="GO" id="GO:0016787">
    <property type="term" value="F:hydrolase activity"/>
    <property type="evidence" value="ECO:0007669"/>
    <property type="project" value="UniProtKB-KW"/>
</dbReference>
<accession>A0ABD6A6G4</accession>
<dbReference type="NCBIfam" id="TIGR01549">
    <property type="entry name" value="HAD-SF-IA-v1"/>
    <property type="match status" value="1"/>
</dbReference>
<keyword evidence="2" id="KW-0378">Hydrolase</keyword>
<dbReference type="Gene3D" id="1.10.150.240">
    <property type="entry name" value="Putative phosphatase, domain 2"/>
    <property type="match status" value="1"/>
</dbReference>
<dbReference type="Gene3D" id="3.40.50.1000">
    <property type="entry name" value="HAD superfamily/HAD-like"/>
    <property type="match status" value="1"/>
</dbReference>
<dbReference type="PANTHER" id="PTHR43434:SF1">
    <property type="entry name" value="PHOSPHOGLYCOLATE PHOSPHATASE"/>
    <property type="match status" value="1"/>
</dbReference>
<gene>
    <name evidence="2" type="ORF">ACFQPE_03810</name>
</gene>
<dbReference type="InterPro" id="IPR023198">
    <property type="entry name" value="PGP-like_dom2"/>
</dbReference>
<dbReference type="RefSeq" id="WP_276305322.1">
    <property type="nucleotide sequence ID" value="NZ_CP119992.1"/>
</dbReference>
<name>A0ABD6A6G4_9EURY</name>
<dbReference type="InterPro" id="IPR006439">
    <property type="entry name" value="HAD-SF_hydro_IA"/>
</dbReference>
<comment type="similarity">
    <text evidence="1">Belongs to the HAD-like hydrolase superfamily.</text>
</comment>
<keyword evidence="3" id="KW-1185">Reference proteome</keyword>
<dbReference type="EC" id="3.1.3.-" evidence="2"/>
<organism evidence="2 3">
    <name type="scientific">Halomarina halobia</name>
    <dbReference type="NCBI Taxonomy" id="3033386"/>
    <lineage>
        <taxon>Archaea</taxon>
        <taxon>Methanobacteriati</taxon>
        <taxon>Methanobacteriota</taxon>
        <taxon>Stenosarchaea group</taxon>
        <taxon>Halobacteria</taxon>
        <taxon>Halobacteriales</taxon>
        <taxon>Natronomonadaceae</taxon>
        <taxon>Halomarina</taxon>
    </lineage>
</organism>
<proteinExistence type="inferred from homology"/>
<dbReference type="InterPro" id="IPR050155">
    <property type="entry name" value="HAD-like_hydrolase_sf"/>
</dbReference>
<evidence type="ECO:0000256" key="1">
    <source>
        <dbReference type="ARBA" id="ARBA00007958"/>
    </source>
</evidence>
<dbReference type="AlphaFoldDB" id="A0ABD6A6G4"/>
<evidence type="ECO:0000313" key="3">
    <source>
        <dbReference type="Proteomes" id="UP001596547"/>
    </source>
</evidence>
<sequence length="236" mass="25936">MADYDGVFFDIGGVLLDLSSVRTGYVAFLEAFADEQGIDDLDGLIEDWKRALGSYFTSRDGTVYRTARPGYQRALDAAVGRKVAEEEWFPLFAELTLEHVQPTRFAKEVVSTLDDAGHYLGVISDIDHWEAERILGKFDVLGHFDHVTTSEEVGRTKPDPAMFEAALEKAPAHVAPERSLYVGDRYRHDMRGGSRAGLVTVALGGSAAERAGEDPHDAVDYVAEDLSDLLDIAGLR</sequence>
<dbReference type="SFLD" id="SFLDG01129">
    <property type="entry name" value="C1.5:_HAD__Beta-PGM__Phosphata"/>
    <property type="match status" value="1"/>
</dbReference>
<dbReference type="Pfam" id="PF00702">
    <property type="entry name" value="Hydrolase"/>
    <property type="match status" value="1"/>
</dbReference>
<dbReference type="SUPFAM" id="SSF56784">
    <property type="entry name" value="HAD-like"/>
    <property type="match status" value="1"/>
</dbReference>
<dbReference type="SFLD" id="SFLDS00003">
    <property type="entry name" value="Haloacid_Dehalogenase"/>
    <property type="match status" value="1"/>
</dbReference>